<keyword evidence="4" id="KW-1133">Transmembrane helix</keyword>
<evidence type="ECO:0000256" key="2">
    <source>
        <dbReference type="ARBA" id="ARBA00022803"/>
    </source>
</evidence>
<dbReference type="PROSITE" id="PS50005">
    <property type="entry name" value="TPR"/>
    <property type="match status" value="1"/>
</dbReference>
<feature type="transmembrane region" description="Helical" evidence="4">
    <location>
        <begin position="12"/>
        <end position="30"/>
    </location>
</feature>
<keyword evidence="2 3" id="KW-0802">TPR repeat</keyword>
<sequence length="418" mass="46631">MQVPSDLVVPLFLGVLFVLHVVSRPVVVFLHELGHSLMSRAVGASSVDMYVGSYGEQDDAWRVLLPGRITLWFKWRIWPVQGGLCLAKWPEGFSVGTARWVAILVAGPVSSSIVAWSLMWPAFHYNIHGALKFILVAFTVIALLDLMGNLMPSIRSAKQSPGGVVYSDGYRLYLLLSRAWFNIKSPDEVVMDKAIELYNAGNYEASLPLLHDLLDRLPNQHLYQLAFSAYYNTRRFAEALELEEKYPEFATSFDSHGPTRAYLLCRVERLAEAKDLYTQLLAEAPVETRTMLHNNRGYSYLLEGNYEAALRDFNAVLEQEPDNAYTYAQLGRLRLEQGDASGLADLGRALELNPQEPFVFCNLGLHAHAQGRYAEALSYFEQAAAFDAYLHRLAEYTAAARACCPPADKAVLGATQAA</sequence>
<keyword evidence="4" id="KW-0812">Transmembrane</keyword>
<comment type="caution">
    <text evidence="5">The sequence shown here is derived from an EMBL/GenBank/DDBJ whole genome shotgun (WGS) entry which is preliminary data.</text>
</comment>
<evidence type="ECO:0000256" key="4">
    <source>
        <dbReference type="SAM" id="Phobius"/>
    </source>
</evidence>
<feature type="transmembrane region" description="Helical" evidence="4">
    <location>
        <begin position="100"/>
        <end position="123"/>
    </location>
</feature>
<reference evidence="5 6" key="1">
    <citation type="submission" date="2021-03" db="EMBL/GenBank/DDBJ databases">
        <authorList>
            <person name="Kim M.K."/>
        </authorList>
    </citation>
    <scope>NUCLEOTIDE SEQUENCE [LARGE SCALE GENOMIC DNA]</scope>
    <source>
        <strain evidence="5 6">BT442</strain>
    </source>
</reference>
<evidence type="ECO:0000256" key="1">
    <source>
        <dbReference type="ARBA" id="ARBA00022737"/>
    </source>
</evidence>
<dbReference type="PANTHER" id="PTHR44858">
    <property type="entry name" value="TETRATRICOPEPTIDE REPEAT PROTEIN 6"/>
    <property type="match status" value="1"/>
</dbReference>
<dbReference type="Proteomes" id="UP000664369">
    <property type="component" value="Unassembled WGS sequence"/>
</dbReference>
<keyword evidence="6" id="KW-1185">Reference proteome</keyword>
<dbReference type="InterPro" id="IPR011990">
    <property type="entry name" value="TPR-like_helical_dom_sf"/>
</dbReference>
<dbReference type="EMBL" id="JAGETZ010000019">
    <property type="protein sequence ID" value="MBO2012630.1"/>
    <property type="molecule type" value="Genomic_DNA"/>
</dbReference>
<dbReference type="InterPro" id="IPR050498">
    <property type="entry name" value="Ycf3"/>
</dbReference>
<dbReference type="Gene3D" id="1.25.40.10">
    <property type="entry name" value="Tetratricopeptide repeat domain"/>
    <property type="match status" value="3"/>
</dbReference>
<evidence type="ECO:0000313" key="6">
    <source>
        <dbReference type="Proteomes" id="UP000664369"/>
    </source>
</evidence>
<feature type="transmembrane region" description="Helical" evidence="4">
    <location>
        <begin position="129"/>
        <end position="148"/>
    </location>
</feature>
<evidence type="ECO:0000256" key="3">
    <source>
        <dbReference type="PROSITE-ProRule" id="PRU00339"/>
    </source>
</evidence>
<dbReference type="PANTHER" id="PTHR44858:SF1">
    <property type="entry name" value="UDP-N-ACETYLGLUCOSAMINE--PEPTIDE N-ACETYLGLUCOSAMINYLTRANSFERASE SPINDLY-RELATED"/>
    <property type="match status" value="1"/>
</dbReference>
<feature type="repeat" description="TPR" evidence="3">
    <location>
        <begin position="290"/>
        <end position="323"/>
    </location>
</feature>
<keyword evidence="4" id="KW-0472">Membrane</keyword>
<dbReference type="SMART" id="SM00028">
    <property type="entry name" value="TPR"/>
    <property type="match status" value="3"/>
</dbReference>
<dbReference type="Pfam" id="PF00515">
    <property type="entry name" value="TPR_1"/>
    <property type="match status" value="1"/>
</dbReference>
<protein>
    <submittedName>
        <fullName evidence="5">M50 family metallopeptidase</fullName>
    </submittedName>
</protein>
<gene>
    <name evidence="5" type="ORF">J4E00_26450</name>
</gene>
<keyword evidence="1" id="KW-0677">Repeat</keyword>
<dbReference type="InterPro" id="IPR019734">
    <property type="entry name" value="TPR_rpt"/>
</dbReference>
<proteinExistence type="predicted"/>
<dbReference type="SUPFAM" id="SSF48452">
    <property type="entry name" value="TPR-like"/>
    <property type="match status" value="1"/>
</dbReference>
<name>A0ABS3QMW9_9BACT</name>
<accession>A0ABS3QMW9</accession>
<organism evidence="5 6">
    <name type="scientific">Hymenobacter negativus</name>
    <dbReference type="NCBI Taxonomy" id="2795026"/>
    <lineage>
        <taxon>Bacteria</taxon>
        <taxon>Pseudomonadati</taxon>
        <taxon>Bacteroidota</taxon>
        <taxon>Cytophagia</taxon>
        <taxon>Cytophagales</taxon>
        <taxon>Hymenobacteraceae</taxon>
        <taxon>Hymenobacter</taxon>
    </lineage>
</organism>
<dbReference type="Pfam" id="PF13432">
    <property type="entry name" value="TPR_16"/>
    <property type="match status" value="2"/>
</dbReference>
<evidence type="ECO:0000313" key="5">
    <source>
        <dbReference type="EMBL" id="MBO2012630.1"/>
    </source>
</evidence>